<dbReference type="GeneID" id="112044279"/>
<sequence>MKENQNSLSKKTELKENNIMEEYDVESKIKIILDCNKTWTIKEKMPLLLEEIEKLKNDMKIFLSNTDFEIPAILDEAASLREESQELIEEMKACQSEIENETMAEILETIENHDKIAKELETVKFSWLIVYSVIQCGNYIKIYEEGKEAKSYSQSVDALCELLCHLNQPVEGFEKLDLYTQTKSNYQLIFDKLCQDLYDEWDKMISHTTKSDSRKTIIILNLSLQNTRHYFDILNALYKSQKLSDKCAEFAVFILKEVILPVIKNESSVECESAEVMTVSINHNKPCSRPNFRETISKMKTLLSFINTKFGVQFTNGRTLMGMFGKLINIDFCNFMVNECFIRTIPNNLSDLQSYYLVTAEIQEFQRFIKQLGLYTEGETLPLLSYMENIDVLFANSSSQYFLDTARTIMLKDLNVTMSIGLEKIPEEPQEAKPAGVAYVYMEEALDLFEKTIPNSLYYFPRCLISCTAQELLDLVYVMMEQAVQCSEVVSKKLYHTARLTFELYDAVVPYHNENYLLTIPHFVALFHNNCMYLAHNLQTLGDKWLNLMEGRMLDYAIGFLDLVQKIRELGYRHLAIHMQQQRKQILDNIRSSDLNCIVVKDVLDENAEAAVRQCLRQLLALKNVWIGVFPSNVFTKLIATLVNMFVDELIHRVCTVEDISMEMATQLTEMYTLVVQKAPQLFITPTDVDKYVKSWIKLQELIFVLSGSLKDIENHWNEGTGPLAVHFKVDELRSLIKALFQNTQFRASLLSKIK</sequence>
<gene>
    <name evidence="6" type="primary">LOC112044279</name>
</gene>
<evidence type="ECO:0000259" key="3">
    <source>
        <dbReference type="Pfam" id="PF20666"/>
    </source>
</evidence>
<feature type="coiled-coil region" evidence="1">
    <location>
        <begin position="70"/>
        <end position="104"/>
    </location>
</feature>
<evidence type="ECO:0000259" key="4">
    <source>
        <dbReference type="Pfam" id="PF22766"/>
    </source>
</evidence>
<reference evidence="6" key="2">
    <citation type="submission" date="2025-08" db="UniProtKB">
        <authorList>
            <consortium name="RefSeq"/>
        </authorList>
    </citation>
    <scope>IDENTIFICATION</scope>
</reference>
<dbReference type="Pfam" id="PF20665">
    <property type="entry name" value="Zw10_middle"/>
    <property type="match status" value="1"/>
</dbReference>
<dbReference type="InterPro" id="IPR048343">
    <property type="entry name" value="ZW10_C"/>
</dbReference>
<proteinExistence type="predicted"/>
<organism evidence="5 6">
    <name type="scientific">Bicyclus anynana</name>
    <name type="common">Squinting bush brown butterfly</name>
    <dbReference type="NCBI Taxonomy" id="110368"/>
    <lineage>
        <taxon>Eukaryota</taxon>
        <taxon>Metazoa</taxon>
        <taxon>Ecdysozoa</taxon>
        <taxon>Arthropoda</taxon>
        <taxon>Hexapoda</taxon>
        <taxon>Insecta</taxon>
        <taxon>Pterygota</taxon>
        <taxon>Neoptera</taxon>
        <taxon>Endopterygota</taxon>
        <taxon>Lepidoptera</taxon>
        <taxon>Glossata</taxon>
        <taxon>Ditrysia</taxon>
        <taxon>Papilionoidea</taxon>
        <taxon>Nymphalidae</taxon>
        <taxon>Satyrinae</taxon>
        <taxon>Satyrini</taxon>
        <taxon>Mycalesina</taxon>
        <taxon>Bicyclus</taxon>
    </lineage>
</organism>
<reference evidence="5" key="1">
    <citation type="submission" date="2025-05" db="UniProtKB">
        <authorList>
            <consortium name="RefSeq"/>
        </authorList>
    </citation>
    <scope>NUCLEOTIDE SEQUENCE [LARGE SCALE GENOMIC DNA]</scope>
</reference>
<dbReference type="PANTHER" id="PTHR12205">
    <property type="entry name" value="CENTROMERE/KINETOCHORE PROTEIN ZW10"/>
    <property type="match status" value="1"/>
</dbReference>
<dbReference type="InterPro" id="IPR048344">
    <property type="entry name" value="Zw10_middle"/>
</dbReference>
<accession>A0A6J1MMW2</accession>
<evidence type="ECO:0000313" key="5">
    <source>
        <dbReference type="Proteomes" id="UP001652582"/>
    </source>
</evidence>
<dbReference type="Gene3D" id="1.10.357.150">
    <property type="match status" value="1"/>
</dbReference>
<dbReference type="GO" id="GO:0006888">
    <property type="term" value="P:endoplasmic reticulum to Golgi vesicle-mediated transport"/>
    <property type="evidence" value="ECO:0007669"/>
    <property type="project" value="TreeGrafter"/>
</dbReference>
<feature type="domain" description="Centromere/kinetochore protein zw10 C-terminal" evidence="3">
    <location>
        <begin position="459"/>
        <end position="587"/>
    </location>
</feature>
<feature type="domain" description="ZW10 C-terminal helical" evidence="4">
    <location>
        <begin position="611"/>
        <end position="754"/>
    </location>
</feature>
<dbReference type="GO" id="GO:1990423">
    <property type="term" value="C:RZZ complex"/>
    <property type="evidence" value="ECO:0007669"/>
    <property type="project" value="TreeGrafter"/>
</dbReference>
<dbReference type="Pfam" id="PF20666">
    <property type="entry name" value="ZW10_C"/>
    <property type="match status" value="1"/>
</dbReference>
<dbReference type="PANTHER" id="PTHR12205:SF0">
    <property type="entry name" value="CENTROMERE_KINETOCHORE PROTEIN ZW10 HOMOLOG"/>
    <property type="match status" value="1"/>
</dbReference>
<dbReference type="OrthoDB" id="534815at2759"/>
<name>A0A6J1MMW2_BICAN</name>
<protein>
    <submittedName>
        <fullName evidence="6">Centromere/kinetochore protein zw10 homolog</fullName>
    </submittedName>
</protein>
<evidence type="ECO:0000256" key="1">
    <source>
        <dbReference type="SAM" id="Coils"/>
    </source>
</evidence>
<keyword evidence="1" id="KW-0175">Coiled coil</keyword>
<dbReference type="Pfam" id="PF22766">
    <property type="entry name" value="ZW10_C2"/>
    <property type="match status" value="1"/>
</dbReference>
<keyword evidence="5" id="KW-1185">Reference proteome</keyword>
<evidence type="ECO:0000259" key="2">
    <source>
        <dbReference type="Pfam" id="PF20665"/>
    </source>
</evidence>
<dbReference type="InterPro" id="IPR055148">
    <property type="entry name" value="ZW10_C_2"/>
</dbReference>
<dbReference type="AlphaFoldDB" id="A0A6J1MMW2"/>
<evidence type="ECO:0000313" key="6">
    <source>
        <dbReference type="RefSeq" id="XP_023935844.2"/>
    </source>
</evidence>
<dbReference type="RefSeq" id="XP_023935844.2">
    <property type="nucleotide sequence ID" value="XM_024080076.2"/>
</dbReference>
<dbReference type="GO" id="GO:0005737">
    <property type="term" value="C:cytoplasm"/>
    <property type="evidence" value="ECO:0007669"/>
    <property type="project" value="GOC"/>
</dbReference>
<dbReference type="GO" id="GO:0007094">
    <property type="term" value="P:mitotic spindle assembly checkpoint signaling"/>
    <property type="evidence" value="ECO:0007669"/>
    <property type="project" value="TreeGrafter"/>
</dbReference>
<feature type="domain" description="Centromere/kinetochore protein zw10 middle" evidence="2">
    <location>
        <begin position="201"/>
        <end position="410"/>
    </location>
</feature>
<dbReference type="Proteomes" id="UP001652582">
    <property type="component" value="Chromosome 1"/>
</dbReference>
<dbReference type="KEGG" id="bany:112044279"/>
<dbReference type="InterPro" id="IPR046362">
    <property type="entry name" value="Zw10/DSL1_C_sf"/>
</dbReference>